<dbReference type="GO" id="GO:0005634">
    <property type="term" value="C:nucleus"/>
    <property type="evidence" value="ECO:0007669"/>
    <property type="project" value="TreeGrafter"/>
</dbReference>
<dbReference type="Gene3D" id="1.10.287.110">
    <property type="entry name" value="DnaJ domain"/>
    <property type="match status" value="1"/>
</dbReference>
<accession>A0A6C0E5U7</accession>
<dbReference type="AlphaFoldDB" id="A0A6C0E5U7"/>
<protein>
    <recommendedName>
        <fullName evidence="1">J domain-containing protein</fullName>
    </recommendedName>
</protein>
<dbReference type="SMART" id="SM00271">
    <property type="entry name" value="DnaJ"/>
    <property type="match status" value="1"/>
</dbReference>
<dbReference type="PRINTS" id="PR00625">
    <property type="entry name" value="JDOMAIN"/>
</dbReference>
<sequence>MSDYYNILGVDEKSDIKEIKKAYRELSLKWHPDKNKDPEAINKIQLINQAYATLGDEEKRRQYDEQRKNPQCFQQQFYQQPCHQGFPSGFSFSTNFPESFFTNNESFAKEMQQNLRDQLSQAFFKGFTNSFPSTPNAFSEYRVHNKNGTFVTSFRMSTSNSNNV</sequence>
<organism evidence="2">
    <name type="scientific">viral metagenome</name>
    <dbReference type="NCBI Taxonomy" id="1070528"/>
    <lineage>
        <taxon>unclassified sequences</taxon>
        <taxon>metagenomes</taxon>
        <taxon>organismal metagenomes</taxon>
    </lineage>
</organism>
<dbReference type="EMBL" id="MN739736">
    <property type="protein sequence ID" value="QHT24011.1"/>
    <property type="molecule type" value="Genomic_DNA"/>
</dbReference>
<dbReference type="InterPro" id="IPR036869">
    <property type="entry name" value="J_dom_sf"/>
</dbReference>
<dbReference type="GO" id="GO:0044183">
    <property type="term" value="F:protein folding chaperone"/>
    <property type="evidence" value="ECO:0007669"/>
    <property type="project" value="TreeGrafter"/>
</dbReference>
<dbReference type="SUPFAM" id="SSF46565">
    <property type="entry name" value="Chaperone J-domain"/>
    <property type="match status" value="1"/>
</dbReference>
<evidence type="ECO:0000259" key="1">
    <source>
        <dbReference type="PROSITE" id="PS50076"/>
    </source>
</evidence>
<dbReference type="Pfam" id="PF00226">
    <property type="entry name" value="DnaJ"/>
    <property type="match status" value="1"/>
</dbReference>
<dbReference type="InterPro" id="IPR001623">
    <property type="entry name" value="DnaJ_domain"/>
</dbReference>
<dbReference type="PROSITE" id="PS50076">
    <property type="entry name" value="DNAJ_2"/>
    <property type="match status" value="1"/>
</dbReference>
<dbReference type="GO" id="GO:0005737">
    <property type="term" value="C:cytoplasm"/>
    <property type="evidence" value="ECO:0007669"/>
    <property type="project" value="TreeGrafter"/>
</dbReference>
<dbReference type="CDD" id="cd06257">
    <property type="entry name" value="DnaJ"/>
    <property type="match status" value="1"/>
</dbReference>
<feature type="domain" description="J" evidence="1">
    <location>
        <begin position="3"/>
        <end position="67"/>
    </location>
</feature>
<dbReference type="PANTHER" id="PTHR43948:SF10">
    <property type="entry name" value="MRJ, ISOFORM E"/>
    <property type="match status" value="1"/>
</dbReference>
<name>A0A6C0E5U7_9ZZZZ</name>
<dbReference type="GO" id="GO:0051082">
    <property type="term" value="F:unfolded protein binding"/>
    <property type="evidence" value="ECO:0007669"/>
    <property type="project" value="TreeGrafter"/>
</dbReference>
<proteinExistence type="predicted"/>
<dbReference type="GO" id="GO:0051087">
    <property type="term" value="F:protein-folding chaperone binding"/>
    <property type="evidence" value="ECO:0007669"/>
    <property type="project" value="TreeGrafter"/>
</dbReference>
<dbReference type="PANTHER" id="PTHR43948">
    <property type="entry name" value="DNAJ HOMOLOG SUBFAMILY B"/>
    <property type="match status" value="1"/>
</dbReference>
<evidence type="ECO:0000313" key="2">
    <source>
        <dbReference type="EMBL" id="QHT24011.1"/>
    </source>
</evidence>
<reference evidence="2" key="1">
    <citation type="journal article" date="2020" name="Nature">
        <title>Giant virus diversity and host interactions through global metagenomics.</title>
        <authorList>
            <person name="Schulz F."/>
            <person name="Roux S."/>
            <person name="Paez-Espino D."/>
            <person name="Jungbluth S."/>
            <person name="Walsh D.A."/>
            <person name="Denef V.J."/>
            <person name="McMahon K.D."/>
            <person name="Konstantinidis K.T."/>
            <person name="Eloe-Fadrosh E.A."/>
            <person name="Kyrpides N.C."/>
            <person name="Woyke T."/>
        </authorList>
    </citation>
    <scope>NUCLEOTIDE SEQUENCE</scope>
    <source>
        <strain evidence="2">GVMAG-M-3300023179-132</strain>
    </source>
</reference>